<evidence type="ECO:0000256" key="2">
    <source>
        <dbReference type="SAM" id="SignalP"/>
    </source>
</evidence>
<feature type="region of interest" description="Disordered" evidence="1">
    <location>
        <begin position="172"/>
        <end position="199"/>
    </location>
</feature>
<dbReference type="PROSITE" id="PS51257">
    <property type="entry name" value="PROKAR_LIPOPROTEIN"/>
    <property type="match status" value="1"/>
</dbReference>
<dbReference type="AlphaFoldDB" id="A0A419A2N5"/>
<evidence type="ECO:0000256" key="1">
    <source>
        <dbReference type="SAM" id="MobiDB-lite"/>
    </source>
</evidence>
<name>A0A419A2N5_9RHOB</name>
<keyword evidence="4" id="KW-1185">Reference proteome</keyword>
<keyword evidence="2" id="KW-0732">Signal</keyword>
<proteinExistence type="predicted"/>
<gene>
    <name evidence="3" type="ORF">D3P05_17435</name>
</gene>
<comment type="caution">
    <text evidence="3">The sequence shown here is derived from an EMBL/GenBank/DDBJ whole genome shotgun (WGS) entry which is preliminary data.</text>
</comment>
<dbReference type="PANTHER" id="PTHR41247">
    <property type="entry name" value="HTH-TYPE TRANSCRIPTIONAL REPRESSOR YCNK"/>
    <property type="match status" value="1"/>
</dbReference>
<evidence type="ECO:0000313" key="3">
    <source>
        <dbReference type="EMBL" id="RJL07491.1"/>
    </source>
</evidence>
<dbReference type="RefSeq" id="WP_119900045.1">
    <property type="nucleotide sequence ID" value="NZ_QNRC01000010.1"/>
</dbReference>
<dbReference type="Gene3D" id="3.30.70.2050">
    <property type="match status" value="1"/>
</dbReference>
<organism evidence="3 4">
    <name type="scientific">Paracoccus siganidrum</name>
    <dbReference type="NCBI Taxonomy" id="1276757"/>
    <lineage>
        <taxon>Bacteria</taxon>
        <taxon>Pseudomonadati</taxon>
        <taxon>Pseudomonadota</taxon>
        <taxon>Alphaproteobacteria</taxon>
        <taxon>Rhodobacterales</taxon>
        <taxon>Paracoccaceae</taxon>
        <taxon>Paracoccus</taxon>
    </lineage>
</organism>
<dbReference type="Gene3D" id="3.30.70.2060">
    <property type="match status" value="1"/>
</dbReference>
<dbReference type="PANTHER" id="PTHR41247:SF1">
    <property type="entry name" value="HTH-TYPE TRANSCRIPTIONAL REPRESSOR YCNK"/>
    <property type="match status" value="1"/>
</dbReference>
<dbReference type="Pfam" id="PF05573">
    <property type="entry name" value="NosL"/>
    <property type="match status" value="1"/>
</dbReference>
<dbReference type="EMBL" id="QZEW01000087">
    <property type="protein sequence ID" value="RJL07491.1"/>
    <property type="molecule type" value="Genomic_DNA"/>
</dbReference>
<feature type="compositionally biased region" description="Basic and acidic residues" evidence="1">
    <location>
        <begin position="172"/>
        <end position="188"/>
    </location>
</feature>
<reference evidence="4" key="1">
    <citation type="submission" date="2018-09" db="EMBL/GenBank/DDBJ databases">
        <title>Paracoccus onubensis nov. sp. a moderate halophilic bacterium isolated from Gruta de las Maravillas (Aracena, Spain).</title>
        <authorList>
            <person name="Jurado V."/>
            <person name="Gutierrez-Patricio S."/>
            <person name="Gonzalez-Pimentel J.L."/>
            <person name="Miller A.Z."/>
            <person name="Laiz L."/>
            <person name="Saiz-Jimenez C."/>
        </authorList>
    </citation>
    <scope>NUCLEOTIDE SEQUENCE [LARGE SCALE GENOMIC DNA]</scope>
    <source>
        <strain evidence="4">DSM 26381</strain>
    </source>
</reference>
<feature type="chain" id="PRO_5019129062" evidence="2">
    <location>
        <begin position="26"/>
        <end position="199"/>
    </location>
</feature>
<dbReference type="SUPFAM" id="SSF160387">
    <property type="entry name" value="NosL/MerB-like"/>
    <property type="match status" value="1"/>
</dbReference>
<protein>
    <submittedName>
        <fullName evidence="3">Copper resistance protein CopZ</fullName>
    </submittedName>
</protein>
<dbReference type="OrthoDB" id="7354657at2"/>
<evidence type="ECO:0000313" key="4">
    <source>
        <dbReference type="Proteomes" id="UP000283587"/>
    </source>
</evidence>
<sequence length="199" mass="21275">MIRHPKPAILLALLLALAACRQEVAQDIGPRDMSAETLGHYCQMNLLEHPGPKAQVHLQGMEGMPLFFSQVRDAIAYLRAPEQMAPVLAVYVNDMGRPGATWEAPGEGNWLAAQDAFYVLGSAREGGMGAPETVPFGSRDAALAFAAAEGGQVLVLDEIADEMVLAPVEMGHGHDHGADEDADFERRLRALARPAGAEP</sequence>
<feature type="signal peptide" evidence="2">
    <location>
        <begin position="1"/>
        <end position="25"/>
    </location>
</feature>
<dbReference type="InterPro" id="IPR008719">
    <property type="entry name" value="N2O_reductase_NosL"/>
</dbReference>
<dbReference type="Proteomes" id="UP000283587">
    <property type="component" value="Unassembled WGS sequence"/>
</dbReference>
<accession>A0A419A2N5</accession>